<reference evidence="1" key="2">
    <citation type="submission" date="2020-11" db="EMBL/GenBank/DDBJ databases">
        <authorList>
            <person name="McCartney M.A."/>
            <person name="Auch B."/>
            <person name="Kono T."/>
            <person name="Mallez S."/>
            <person name="Becker A."/>
            <person name="Gohl D.M."/>
            <person name="Silverstein K.A.T."/>
            <person name="Koren S."/>
            <person name="Bechman K.B."/>
            <person name="Herman A."/>
            <person name="Abrahante J.E."/>
            <person name="Garbe J."/>
        </authorList>
    </citation>
    <scope>NUCLEOTIDE SEQUENCE</scope>
    <source>
        <strain evidence="1">Duluth1</strain>
        <tissue evidence="1">Whole animal</tissue>
    </source>
</reference>
<dbReference type="EMBL" id="JAIWYP010000010">
    <property type="protein sequence ID" value="KAH3751073.1"/>
    <property type="molecule type" value="Genomic_DNA"/>
</dbReference>
<evidence type="ECO:0000313" key="2">
    <source>
        <dbReference type="Proteomes" id="UP000828390"/>
    </source>
</evidence>
<comment type="caution">
    <text evidence="1">The sequence shown here is derived from an EMBL/GenBank/DDBJ whole genome shotgun (WGS) entry which is preliminary data.</text>
</comment>
<name>A0A9D4I8K5_DREPO</name>
<gene>
    <name evidence="1" type="ORF">DPMN_185617</name>
</gene>
<protein>
    <submittedName>
        <fullName evidence="1">Uncharacterized protein</fullName>
    </submittedName>
</protein>
<dbReference type="AlphaFoldDB" id="A0A9D4I8K5"/>
<keyword evidence="2" id="KW-1185">Reference proteome</keyword>
<reference evidence="1" key="1">
    <citation type="journal article" date="2019" name="bioRxiv">
        <title>The Genome of the Zebra Mussel, Dreissena polymorpha: A Resource for Invasive Species Research.</title>
        <authorList>
            <person name="McCartney M.A."/>
            <person name="Auch B."/>
            <person name="Kono T."/>
            <person name="Mallez S."/>
            <person name="Zhang Y."/>
            <person name="Obille A."/>
            <person name="Becker A."/>
            <person name="Abrahante J.E."/>
            <person name="Garbe J."/>
            <person name="Badalamenti J.P."/>
            <person name="Herman A."/>
            <person name="Mangelson H."/>
            <person name="Liachko I."/>
            <person name="Sullivan S."/>
            <person name="Sone E.D."/>
            <person name="Koren S."/>
            <person name="Silverstein K.A.T."/>
            <person name="Beckman K.B."/>
            <person name="Gohl D.M."/>
        </authorList>
    </citation>
    <scope>NUCLEOTIDE SEQUENCE</scope>
    <source>
        <strain evidence="1">Duluth1</strain>
        <tissue evidence="1">Whole animal</tissue>
    </source>
</reference>
<organism evidence="1 2">
    <name type="scientific">Dreissena polymorpha</name>
    <name type="common">Zebra mussel</name>
    <name type="synonym">Mytilus polymorpha</name>
    <dbReference type="NCBI Taxonomy" id="45954"/>
    <lineage>
        <taxon>Eukaryota</taxon>
        <taxon>Metazoa</taxon>
        <taxon>Spiralia</taxon>
        <taxon>Lophotrochozoa</taxon>
        <taxon>Mollusca</taxon>
        <taxon>Bivalvia</taxon>
        <taxon>Autobranchia</taxon>
        <taxon>Heteroconchia</taxon>
        <taxon>Euheterodonta</taxon>
        <taxon>Imparidentia</taxon>
        <taxon>Neoheterodontei</taxon>
        <taxon>Myida</taxon>
        <taxon>Dreissenoidea</taxon>
        <taxon>Dreissenidae</taxon>
        <taxon>Dreissena</taxon>
    </lineage>
</organism>
<proteinExistence type="predicted"/>
<dbReference type="Proteomes" id="UP000828390">
    <property type="component" value="Unassembled WGS sequence"/>
</dbReference>
<sequence length="51" mass="5227">MTTATKVSPSVAANAEHPHVPTVIKTVVDPASATAPDSVANSTIVYFSVVF</sequence>
<accession>A0A9D4I8K5</accession>
<evidence type="ECO:0000313" key="1">
    <source>
        <dbReference type="EMBL" id="KAH3751073.1"/>
    </source>
</evidence>